<sequence>MFRPLTPAETELARSVFSNSIDYPRVHVHRGRLIPLLQNGRVAMSPFGTMHFPPALYRSDFAAADISAQHLFIHEMTHIWQHALGLKLWLDGSILACKGGYKNNICYRYHSQLAQHHTLNQFNMEQQADIIADYFVFRHTRNHPQIQKILADFSANPANRALLPAHTDFPAVSRLFATP</sequence>
<protein>
    <submittedName>
        <fullName evidence="1">Type IV secretion protein Rhs</fullName>
    </submittedName>
</protein>
<organism evidence="1 2">
    <name type="scientific">Conchiformibius steedae</name>
    <dbReference type="NCBI Taxonomy" id="153493"/>
    <lineage>
        <taxon>Bacteria</taxon>
        <taxon>Pseudomonadati</taxon>
        <taxon>Pseudomonadota</taxon>
        <taxon>Betaproteobacteria</taxon>
        <taxon>Neisseriales</taxon>
        <taxon>Neisseriaceae</taxon>
        <taxon>Conchiformibius</taxon>
    </lineage>
</organism>
<comment type="caution">
    <text evidence="1">The sequence shown here is derived from an EMBL/GenBank/DDBJ whole genome shotgun (WGS) entry which is preliminary data.</text>
</comment>
<dbReference type="STRING" id="1121352.GCA_000620925_00987"/>
<evidence type="ECO:0000313" key="2">
    <source>
        <dbReference type="Proteomes" id="UP000269923"/>
    </source>
</evidence>
<dbReference type="AlphaFoldDB" id="A0A3P2AAW5"/>
<name>A0A3P2AAW5_9NEIS</name>
<gene>
    <name evidence="1" type="ORF">EII21_03910</name>
</gene>
<accession>A0A3P2AAW5</accession>
<reference evidence="1 2" key="1">
    <citation type="submission" date="2018-11" db="EMBL/GenBank/DDBJ databases">
        <title>Genomes From Bacteria Associated with the Canine Oral Cavity: a Test Case for Automated Genome-Based Taxonomic Assignment.</title>
        <authorList>
            <person name="Coil D.A."/>
            <person name="Jospin G."/>
            <person name="Darling A.E."/>
            <person name="Wallis C."/>
            <person name="Davis I.J."/>
            <person name="Harris S."/>
            <person name="Eisen J.A."/>
            <person name="Holcombe L.J."/>
            <person name="O'Flynn C."/>
        </authorList>
    </citation>
    <scope>NUCLEOTIDE SEQUENCE [LARGE SCALE GENOMIC DNA]</scope>
    <source>
        <strain evidence="1 2">COT-280</strain>
    </source>
</reference>
<proteinExistence type="predicted"/>
<dbReference type="Proteomes" id="UP000269923">
    <property type="component" value="Unassembled WGS sequence"/>
</dbReference>
<evidence type="ECO:0000313" key="1">
    <source>
        <dbReference type="EMBL" id="RRD90763.1"/>
    </source>
</evidence>
<keyword evidence="2" id="KW-1185">Reference proteome</keyword>
<dbReference type="OrthoDB" id="8686772at2"/>
<dbReference type="EMBL" id="RQYC01000004">
    <property type="protein sequence ID" value="RRD90763.1"/>
    <property type="molecule type" value="Genomic_DNA"/>
</dbReference>
<dbReference type="RefSeq" id="WP_124794327.1">
    <property type="nucleotide sequence ID" value="NZ_RQYC01000004.1"/>
</dbReference>